<dbReference type="AlphaFoldDB" id="A0A6J8A9Q4"/>
<dbReference type="PANTHER" id="PTHR46880:SF9">
    <property type="entry name" value="ZINC FINGER PROTEIN 862"/>
    <property type="match status" value="1"/>
</dbReference>
<organism evidence="2 3">
    <name type="scientific">Mytilus coruscus</name>
    <name type="common">Sea mussel</name>
    <dbReference type="NCBI Taxonomy" id="42192"/>
    <lineage>
        <taxon>Eukaryota</taxon>
        <taxon>Metazoa</taxon>
        <taxon>Spiralia</taxon>
        <taxon>Lophotrochozoa</taxon>
        <taxon>Mollusca</taxon>
        <taxon>Bivalvia</taxon>
        <taxon>Autobranchia</taxon>
        <taxon>Pteriomorphia</taxon>
        <taxon>Mytilida</taxon>
        <taxon>Mytiloidea</taxon>
        <taxon>Mytilidae</taxon>
        <taxon>Mytilinae</taxon>
        <taxon>Mytilus</taxon>
    </lineage>
</organism>
<evidence type="ECO:0000256" key="1">
    <source>
        <dbReference type="SAM" id="MobiDB-lite"/>
    </source>
</evidence>
<evidence type="ECO:0000313" key="3">
    <source>
        <dbReference type="Proteomes" id="UP000507470"/>
    </source>
</evidence>
<proteinExistence type="predicted"/>
<dbReference type="OrthoDB" id="10051404at2759"/>
<dbReference type="EMBL" id="CACVKT020000933">
    <property type="protein sequence ID" value="CAC5364061.1"/>
    <property type="molecule type" value="Genomic_DNA"/>
</dbReference>
<dbReference type="PANTHER" id="PTHR46880">
    <property type="entry name" value="RAS-ASSOCIATING DOMAIN-CONTAINING PROTEIN"/>
    <property type="match status" value="1"/>
</dbReference>
<keyword evidence="3" id="KW-1185">Reference proteome</keyword>
<protein>
    <submittedName>
        <fullName evidence="2">Uncharacterized protein</fullName>
    </submittedName>
</protein>
<dbReference type="Proteomes" id="UP000507470">
    <property type="component" value="Unassembled WGS sequence"/>
</dbReference>
<feature type="region of interest" description="Disordered" evidence="1">
    <location>
        <begin position="222"/>
        <end position="245"/>
    </location>
</feature>
<evidence type="ECO:0000313" key="2">
    <source>
        <dbReference type="EMBL" id="CAC5364061.1"/>
    </source>
</evidence>
<sequence length="296" mass="33500">MSDGTTDSSYQEAEIVFIRSCKAGRVEVNFSLVKKCSKGDAETIYKVMIEGAKNLAGDDFAKIGGNRDRCAGFDLKNGMASEPDALNGNDTPFKSARIEFLEAIIDGLQKRFTNNPGILNSCSIVNLVFFPSKDENKDRLDWRTSTGNSRCRSGKGEVYWGSLLTTCMPDADRGFNRLKLTKDDFRNKLSHSNLTDQMMIMLESQPITEYDPMPAITIWNSTPRRENEKENNPNSTENEVLNGSMNDEIVEDYELDEDYEFETLEDELQLSKDDYKNRLSDAVDVYTHLCTMMDLD</sequence>
<accession>A0A6J8A9Q4</accession>
<feature type="compositionally biased region" description="Polar residues" evidence="1">
    <location>
        <begin position="235"/>
        <end position="245"/>
    </location>
</feature>
<gene>
    <name evidence="2" type="ORF">MCOR_5242</name>
</gene>
<name>A0A6J8A9Q4_MYTCO</name>
<reference evidence="2 3" key="1">
    <citation type="submission" date="2020-06" db="EMBL/GenBank/DDBJ databases">
        <authorList>
            <person name="Li R."/>
            <person name="Bekaert M."/>
        </authorList>
    </citation>
    <scope>NUCLEOTIDE SEQUENCE [LARGE SCALE GENOMIC DNA]</scope>
    <source>
        <strain evidence="3">wild</strain>
    </source>
</reference>